<organism evidence="1">
    <name type="scientific">marine sediment metagenome</name>
    <dbReference type="NCBI Taxonomy" id="412755"/>
    <lineage>
        <taxon>unclassified sequences</taxon>
        <taxon>metagenomes</taxon>
        <taxon>ecological metagenomes</taxon>
    </lineage>
</organism>
<dbReference type="EMBL" id="LAZR01031645">
    <property type="protein sequence ID" value="KKL53137.1"/>
    <property type="molecule type" value="Genomic_DNA"/>
</dbReference>
<gene>
    <name evidence="1" type="ORF">LCGC14_2278490</name>
</gene>
<proteinExistence type="predicted"/>
<reference evidence="1" key="1">
    <citation type="journal article" date="2015" name="Nature">
        <title>Complex archaea that bridge the gap between prokaryotes and eukaryotes.</title>
        <authorList>
            <person name="Spang A."/>
            <person name="Saw J.H."/>
            <person name="Jorgensen S.L."/>
            <person name="Zaremba-Niedzwiedzka K."/>
            <person name="Martijn J."/>
            <person name="Lind A.E."/>
            <person name="van Eijk R."/>
            <person name="Schleper C."/>
            <person name="Guy L."/>
            <person name="Ettema T.J."/>
        </authorList>
    </citation>
    <scope>NUCLEOTIDE SEQUENCE</scope>
</reference>
<sequence>MKPKFEVGQWVWAFLDPAEECSSIICVYSRIYSITIRCSTIIYEIEEDIYDPVVNWDKVFEEHLFGSDPEMFEEIKVRKKYLIEKKQKIERTEKETF</sequence>
<dbReference type="AlphaFoldDB" id="A0A0F9FPZ3"/>
<accession>A0A0F9FPZ3</accession>
<evidence type="ECO:0000313" key="1">
    <source>
        <dbReference type="EMBL" id="KKL53137.1"/>
    </source>
</evidence>
<comment type="caution">
    <text evidence="1">The sequence shown here is derived from an EMBL/GenBank/DDBJ whole genome shotgun (WGS) entry which is preliminary data.</text>
</comment>
<name>A0A0F9FPZ3_9ZZZZ</name>
<protein>
    <submittedName>
        <fullName evidence="1">Uncharacterized protein</fullName>
    </submittedName>
</protein>